<gene>
    <name evidence="2" type="ORF">DCAR_0414948</name>
</gene>
<dbReference type="PANTHER" id="PTHR33223">
    <property type="entry name" value="CCHC-TYPE DOMAIN-CONTAINING PROTEIN"/>
    <property type="match status" value="1"/>
</dbReference>
<sequence length="153" mass="17188">MGARISRKFKLPTIKAYDGTGDPANHVRTFMNALLLQPVTEAIKCRAFPQTLSGMAQHWYSRLPPNSISCFADLSRAFIGQFVGSKTHAKSSASLMNLHQGKNESLREYMNRFTKEALKVPDLDQKTRIIETVIIVEETTMTKELSLEGLLLM</sequence>
<dbReference type="Proteomes" id="UP000077755">
    <property type="component" value="Chromosome 4"/>
</dbReference>
<accession>A0AAF0WTQ4</accession>
<dbReference type="AlphaFoldDB" id="A0AAF0WTQ4"/>
<evidence type="ECO:0000259" key="1">
    <source>
        <dbReference type="Pfam" id="PF03732"/>
    </source>
</evidence>
<feature type="domain" description="Retrotransposon gag" evidence="1">
    <location>
        <begin position="47"/>
        <end position="125"/>
    </location>
</feature>
<reference evidence="2" key="1">
    <citation type="journal article" date="2016" name="Nat. Genet.">
        <title>A high-quality carrot genome assembly provides new insights into carotenoid accumulation and asterid genome evolution.</title>
        <authorList>
            <person name="Iorizzo M."/>
            <person name="Ellison S."/>
            <person name="Senalik D."/>
            <person name="Zeng P."/>
            <person name="Satapoomin P."/>
            <person name="Huang J."/>
            <person name="Bowman M."/>
            <person name="Iovene M."/>
            <person name="Sanseverino W."/>
            <person name="Cavagnaro P."/>
            <person name="Yildiz M."/>
            <person name="Macko-Podgorni A."/>
            <person name="Moranska E."/>
            <person name="Grzebelus E."/>
            <person name="Grzebelus D."/>
            <person name="Ashrafi H."/>
            <person name="Zheng Z."/>
            <person name="Cheng S."/>
            <person name="Spooner D."/>
            <person name="Van Deynze A."/>
            <person name="Simon P."/>
        </authorList>
    </citation>
    <scope>NUCLEOTIDE SEQUENCE</scope>
    <source>
        <tissue evidence="2">Leaf</tissue>
    </source>
</reference>
<dbReference type="PANTHER" id="PTHR33223:SF10">
    <property type="entry name" value="AMINOTRANSFERASE-LIKE PLANT MOBILE DOMAIN-CONTAINING PROTEIN"/>
    <property type="match status" value="1"/>
</dbReference>
<dbReference type="Pfam" id="PF03732">
    <property type="entry name" value="Retrotrans_gag"/>
    <property type="match status" value="1"/>
</dbReference>
<keyword evidence="3" id="KW-1185">Reference proteome</keyword>
<evidence type="ECO:0000313" key="3">
    <source>
        <dbReference type="Proteomes" id="UP000077755"/>
    </source>
</evidence>
<dbReference type="InterPro" id="IPR005162">
    <property type="entry name" value="Retrotrans_gag_dom"/>
</dbReference>
<dbReference type="EMBL" id="CP093346">
    <property type="protein sequence ID" value="WOG95622.1"/>
    <property type="molecule type" value="Genomic_DNA"/>
</dbReference>
<name>A0AAF0WTQ4_DAUCS</name>
<proteinExistence type="predicted"/>
<evidence type="ECO:0000313" key="2">
    <source>
        <dbReference type="EMBL" id="WOG95622.1"/>
    </source>
</evidence>
<organism evidence="2 3">
    <name type="scientific">Daucus carota subsp. sativus</name>
    <name type="common">Carrot</name>
    <dbReference type="NCBI Taxonomy" id="79200"/>
    <lineage>
        <taxon>Eukaryota</taxon>
        <taxon>Viridiplantae</taxon>
        <taxon>Streptophyta</taxon>
        <taxon>Embryophyta</taxon>
        <taxon>Tracheophyta</taxon>
        <taxon>Spermatophyta</taxon>
        <taxon>Magnoliopsida</taxon>
        <taxon>eudicotyledons</taxon>
        <taxon>Gunneridae</taxon>
        <taxon>Pentapetalae</taxon>
        <taxon>asterids</taxon>
        <taxon>campanulids</taxon>
        <taxon>Apiales</taxon>
        <taxon>Apiaceae</taxon>
        <taxon>Apioideae</taxon>
        <taxon>Scandiceae</taxon>
        <taxon>Daucinae</taxon>
        <taxon>Daucus</taxon>
        <taxon>Daucus sect. Daucus</taxon>
    </lineage>
</organism>
<reference evidence="2" key="2">
    <citation type="submission" date="2022-03" db="EMBL/GenBank/DDBJ databases">
        <title>Draft title - Genomic analysis of global carrot germplasm unveils the trajectory of domestication and the origin of high carotenoid orange carrot.</title>
        <authorList>
            <person name="Iorizzo M."/>
            <person name="Ellison S."/>
            <person name="Senalik D."/>
            <person name="Macko-Podgorni A."/>
            <person name="Grzebelus D."/>
            <person name="Bostan H."/>
            <person name="Rolling W."/>
            <person name="Curaba J."/>
            <person name="Simon P."/>
        </authorList>
    </citation>
    <scope>NUCLEOTIDE SEQUENCE</scope>
    <source>
        <tissue evidence="2">Leaf</tissue>
    </source>
</reference>
<protein>
    <recommendedName>
        <fullName evidence="1">Retrotransposon gag domain-containing protein</fullName>
    </recommendedName>
</protein>